<protein>
    <submittedName>
        <fullName evidence="1">Uncharacterized protein</fullName>
    </submittedName>
</protein>
<evidence type="ECO:0000313" key="2">
    <source>
        <dbReference type="Proteomes" id="UP001595868"/>
    </source>
</evidence>
<dbReference type="RefSeq" id="WP_377546099.1">
    <property type="nucleotide sequence ID" value="NZ_JBHSBN010000009.1"/>
</dbReference>
<gene>
    <name evidence="1" type="ORF">ACFOX0_15505</name>
</gene>
<evidence type="ECO:0000313" key="1">
    <source>
        <dbReference type="EMBL" id="MFC4107324.1"/>
    </source>
</evidence>
<reference evidence="2" key="1">
    <citation type="journal article" date="2019" name="Int. J. Syst. Evol. Microbiol.">
        <title>The Global Catalogue of Microorganisms (GCM) 10K type strain sequencing project: providing services to taxonomists for standard genome sequencing and annotation.</title>
        <authorList>
            <consortium name="The Broad Institute Genomics Platform"/>
            <consortium name="The Broad Institute Genome Sequencing Center for Infectious Disease"/>
            <person name="Wu L."/>
            <person name="Ma J."/>
        </authorList>
    </citation>
    <scope>NUCLEOTIDE SEQUENCE [LARGE SCALE GENOMIC DNA]</scope>
    <source>
        <strain evidence="2">2902at01</strain>
    </source>
</reference>
<comment type="caution">
    <text evidence="1">The sequence shown here is derived from an EMBL/GenBank/DDBJ whole genome shotgun (WGS) entry which is preliminary data.</text>
</comment>
<organism evidence="1 2">
    <name type="scientific">Micromonospora zhanjiangensis</name>
    <dbReference type="NCBI Taxonomy" id="1522057"/>
    <lineage>
        <taxon>Bacteria</taxon>
        <taxon>Bacillati</taxon>
        <taxon>Actinomycetota</taxon>
        <taxon>Actinomycetes</taxon>
        <taxon>Micromonosporales</taxon>
        <taxon>Micromonosporaceae</taxon>
        <taxon>Micromonospora</taxon>
    </lineage>
</organism>
<sequence>MGDSAEELERHISALRAAVRDAVLAGDRARSDRLRDELRAVERGWDEAVAALEVTTFRGSSRLVPAQRRPGRPPGPRLSIREQVHHALTLLSVPAAPKLIIEVHAAFLGAGEIVNARLTHQRRDEERSFRTAPYTRPYYLCSALNLDLLGPVRGLLAVSTWPLERRIIGPLSPRVDFLTAAIQVAGQVDRLPSRPDGPAPAVARLLWRFAANIPGAADSLDTMHPAAVAEAARAERAVHEAADAEHRAAGAVRARERLDEIELLFGARSR</sequence>
<name>A0ABV8KMS7_9ACTN</name>
<proteinExistence type="predicted"/>
<dbReference type="EMBL" id="JBHSBN010000009">
    <property type="protein sequence ID" value="MFC4107324.1"/>
    <property type="molecule type" value="Genomic_DNA"/>
</dbReference>
<keyword evidence="2" id="KW-1185">Reference proteome</keyword>
<dbReference type="Proteomes" id="UP001595868">
    <property type="component" value="Unassembled WGS sequence"/>
</dbReference>
<accession>A0ABV8KMS7</accession>